<keyword evidence="2" id="KW-1185">Reference proteome</keyword>
<dbReference type="RefSeq" id="WP_346583169.1">
    <property type="nucleotide sequence ID" value="NZ_JBDJLH010000020.1"/>
</dbReference>
<comment type="caution">
    <text evidence="1">The sequence shown here is derived from an EMBL/GenBank/DDBJ whole genome shotgun (WGS) entry which is preliminary data.</text>
</comment>
<reference evidence="1 2" key="1">
    <citation type="submission" date="2024-04" db="EMBL/GenBank/DDBJ databases">
        <title>WGS of bacteria from Torrens River.</title>
        <authorList>
            <person name="Wyrsch E.R."/>
            <person name="Drigo B."/>
        </authorList>
    </citation>
    <scope>NUCLEOTIDE SEQUENCE [LARGE SCALE GENOMIC DNA]</scope>
    <source>
        <strain evidence="1 2">TWI391</strain>
    </source>
</reference>
<dbReference type="Proteomes" id="UP001409291">
    <property type="component" value="Unassembled WGS sequence"/>
</dbReference>
<evidence type="ECO:0000313" key="1">
    <source>
        <dbReference type="EMBL" id="MEN5380315.1"/>
    </source>
</evidence>
<gene>
    <name evidence="1" type="ORF">ABE541_23825</name>
</gene>
<organism evidence="1 2">
    <name type="scientific">Sphingobacterium kitahiroshimense</name>
    <dbReference type="NCBI Taxonomy" id="470446"/>
    <lineage>
        <taxon>Bacteria</taxon>
        <taxon>Pseudomonadati</taxon>
        <taxon>Bacteroidota</taxon>
        <taxon>Sphingobacteriia</taxon>
        <taxon>Sphingobacteriales</taxon>
        <taxon>Sphingobacteriaceae</taxon>
        <taxon>Sphingobacterium</taxon>
    </lineage>
</organism>
<dbReference type="EMBL" id="JBDJNQ010000016">
    <property type="protein sequence ID" value="MEN5380315.1"/>
    <property type="molecule type" value="Genomic_DNA"/>
</dbReference>
<accession>A0ABV0BZX6</accession>
<proteinExistence type="predicted"/>
<evidence type="ECO:0008006" key="3">
    <source>
        <dbReference type="Google" id="ProtNLM"/>
    </source>
</evidence>
<evidence type="ECO:0000313" key="2">
    <source>
        <dbReference type="Proteomes" id="UP001409291"/>
    </source>
</evidence>
<sequence>MKGQHFLRCLVLLFITQISCNKVETIPFEDTRPIQLETHGFEVNQDKKISLTSNILYLNSDKIIEHGFEFLIFDEEYKEKTKTFPVKTEAKIGRVTLTLDESTLKDLGNIQKFRYYIKTSNKDNFGQYLLYFVNQPVDFTVHPNQSVVGYVGDLVTLKGNFKDVSNRYDLYFGDSRDKIPFSVSNSDIDLSFKLPSYKNGESAYVYLVSKADSNHTGRQYVLTEVKFLSRLNPPDSYNIDIYSHLTLSAKEGSAYNSSILIGDKLIPYEVYLRLSDHLRPENGDSYRLGYYNGRDTVIFPQKLQITRPDAKEIYFQTTRVHPLGSTKVLGLHSYKLFGPTSFTLGNHPVQLGFDNQDGSYTLSAGNLPEGEYPLTIKNMNYELITEKKLKVEKLKVTQLSQNSHEMGSPVVISGNFIKGQYYNVDFTGNGIYGIEAEEGKIRFSIPMLKSGEHQVTVGYWNELQSSNIPVQTNFSIQVNPFTYTGFAPLKGSGGTEIRLKGKSIAFATIYLGGNQIHSSQISNTFDEVVVTIPNFLTPGKYKISARLADRWLQVPEIFEVTAL</sequence>
<protein>
    <recommendedName>
        <fullName evidence="3">IPT/TIG domain-containing protein</fullName>
    </recommendedName>
</protein>
<name>A0ABV0BZX6_9SPHI</name>